<dbReference type="PROSITE" id="PS01227">
    <property type="entry name" value="UPF0012"/>
    <property type="match status" value="1"/>
</dbReference>
<dbReference type="AlphaFoldDB" id="A0AAU7ASJ0"/>
<evidence type="ECO:0000256" key="2">
    <source>
        <dbReference type="ARBA" id="ARBA00022801"/>
    </source>
</evidence>
<comment type="similarity">
    <text evidence="1">Belongs to the carbon-nitrogen hydrolase superfamily. NIT1/NIT2 family.</text>
</comment>
<dbReference type="Gene3D" id="3.60.110.10">
    <property type="entry name" value="Carbon-nitrogen hydrolase"/>
    <property type="match status" value="1"/>
</dbReference>
<dbReference type="SUPFAM" id="SSF56317">
    <property type="entry name" value="Carbon-nitrogen hydrolase"/>
    <property type="match status" value="1"/>
</dbReference>
<dbReference type="InterPro" id="IPR036526">
    <property type="entry name" value="C-N_Hydrolase_sf"/>
</dbReference>
<dbReference type="PANTHER" id="PTHR23088:SF27">
    <property type="entry name" value="DEAMINATED GLUTATHIONE AMIDASE"/>
    <property type="match status" value="1"/>
</dbReference>
<dbReference type="PANTHER" id="PTHR23088">
    <property type="entry name" value="NITRILASE-RELATED"/>
    <property type="match status" value="1"/>
</dbReference>
<keyword evidence="2 4" id="KW-0378">Hydrolase</keyword>
<evidence type="ECO:0000259" key="3">
    <source>
        <dbReference type="PROSITE" id="PS50263"/>
    </source>
</evidence>
<gene>
    <name evidence="4" type="primary">nit1</name>
    <name evidence="4" type="ORF">DSM112329_01442</name>
</gene>
<dbReference type="GO" id="GO:0110050">
    <property type="term" value="F:deaminated glutathione amidase activity"/>
    <property type="evidence" value="ECO:0007669"/>
    <property type="project" value="UniProtKB-EC"/>
</dbReference>
<dbReference type="CDD" id="cd07572">
    <property type="entry name" value="nit"/>
    <property type="match status" value="1"/>
</dbReference>
<evidence type="ECO:0000313" key="4">
    <source>
        <dbReference type="EMBL" id="XAY04607.1"/>
    </source>
</evidence>
<dbReference type="Pfam" id="PF00795">
    <property type="entry name" value="CN_hydrolase"/>
    <property type="match status" value="1"/>
</dbReference>
<sequence>MRAAAVQLTATDDAEQAQATAERLIREAAARGADLVVLPEKWPALGRPETLQAAAEPLDGPRGQWAAALAAELGVDLVAGSVSERQAGSERLSNTSVHYGRDGATRAVYRKLHLFDVDVDGRRYRESDAEDAGTEMVVSELGEGIGLGLSICYDLRFPELYRALSAAGARVLCVPAAFTLATTRDHWELLLRARAVENQCFVVAANQIGEHADGARSGGRSMIVDPWGVVLAQASDGEGLCVADLDLDRQDEVRATLPALRHGRPDVYATAVRRGGLPAGAA</sequence>
<dbReference type="PROSITE" id="PS50263">
    <property type="entry name" value="CN_HYDROLASE"/>
    <property type="match status" value="1"/>
</dbReference>
<reference evidence="4" key="1">
    <citation type="submission" date="2022-12" db="EMBL/GenBank/DDBJ databases">
        <title>Paraconexibacter alkalitolerans sp. nov. and Baekduia alba sp. nov., isolated from soil and emended description of the genera Paraconexibacter (Chun et al., 2020) and Baekduia (An et al., 2020).</title>
        <authorList>
            <person name="Vieira S."/>
            <person name="Huber K.J."/>
            <person name="Geppert A."/>
            <person name="Wolf J."/>
            <person name="Neumann-Schaal M."/>
            <person name="Muesken M."/>
            <person name="Overmann J."/>
        </authorList>
    </citation>
    <scope>NUCLEOTIDE SEQUENCE</scope>
    <source>
        <strain evidence="4">AEG42_29</strain>
    </source>
</reference>
<dbReference type="EMBL" id="CP114014">
    <property type="protein sequence ID" value="XAY04607.1"/>
    <property type="molecule type" value="Genomic_DNA"/>
</dbReference>
<name>A0AAU7ASJ0_9ACTN</name>
<dbReference type="InterPro" id="IPR001110">
    <property type="entry name" value="UPF0012_CS"/>
</dbReference>
<organism evidence="4">
    <name type="scientific">Paraconexibacter sp. AEG42_29</name>
    <dbReference type="NCBI Taxonomy" id="2997339"/>
    <lineage>
        <taxon>Bacteria</taxon>
        <taxon>Bacillati</taxon>
        <taxon>Actinomycetota</taxon>
        <taxon>Thermoleophilia</taxon>
        <taxon>Solirubrobacterales</taxon>
        <taxon>Paraconexibacteraceae</taxon>
        <taxon>Paraconexibacter</taxon>
    </lineage>
</organism>
<evidence type="ECO:0000256" key="1">
    <source>
        <dbReference type="ARBA" id="ARBA00010613"/>
    </source>
</evidence>
<accession>A0AAU7ASJ0</accession>
<dbReference type="RefSeq" id="WP_354701135.1">
    <property type="nucleotide sequence ID" value="NZ_CP114014.1"/>
</dbReference>
<dbReference type="InterPro" id="IPR003010">
    <property type="entry name" value="C-N_Hydrolase"/>
</dbReference>
<proteinExistence type="inferred from homology"/>
<dbReference type="KEGG" id="parq:DSM112329_01442"/>
<dbReference type="InterPro" id="IPR045254">
    <property type="entry name" value="Nit1/2_C-N_Hydrolase"/>
</dbReference>
<dbReference type="EC" id="3.5.1.128" evidence="4"/>
<protein>
    <submittedName>
        <fullName evidence="4">Deaminated glutathione amidase</fullName>
        <ecNumber evidence="4">3.5.1.128</ecNumber>
    </submittedName>
</protein>
<feature type="domain" description="CN hydrolase" evidence="3">
    <location>
        <begin position="1"/>
        <end position="247"/>
    </location>
</feature>